<organism evidence="1 2">
    <name type="scientific">Cotesia typhae</name>
    <dbReference type="NCBI Taxonomy" id="2053667"/>
    <lineage>
        <taxon>Eukaryota</taxon>
        <taxon>Metazoa</taxon>
        <taxon>Ecdysozoa</taxon>
        <taxon>Arthropoda</taxon>
        <taxon>Hexapoda</taxon>
        <taxon>Insecta</taxon>
        <taxon>Pterygota</taxon>
        <taxon>Neoptera</taxon>
        <taxon>Endopterygota</taxon>
        <taxon>Hymenoptera</taxon>
        <taxon>Apocrita</taxon>
        <taxon>Ichneumonoidea</taxon>
        <taxon>Braconidae</taxon>
        <taxon>Microgastrinae</taxon>
        <taxon>Cotesia</taxon>
    </lineage>
</organism>
<sequence>MISLRCNLFKSKFSNLSIKKLKFSSLTQEATLEKETTLQKWGKHWKGVYQDYKDVAIDLKKNCKERPIRALIKLAMMGSCYYLYSTNPDEASFKEALLQNEARLAFVGESIRNPVSVKHVEHMSECLNENIIRRLTLGLVSFIWLDNYSDLCKQYKTTCTYLKPKYLEFHQRIVDVGFLGKWWILDHKMKDYDINDNEFQ</sequence>
<reference evidence="1" key="2">
    <citation type="submission" date="2021-04" db="EMBL/GenBank/DDBJ databases">
        <title>Genome-wide patterns of bracovirus chromosomal integration into multiple host tissues during parasitism.</title>
        <authorList>
            <person name="Chebbi M.A.C."/>
        </authorList>
    </citation>
    <scope>NUCLEOTIDE SEQUENCE</scope>
    <source>
        <tissue evidence="1">Whole body</tissue>
    </source>
</reference>
<dbReference type="PANTHER" id="PTHR21435:SF1">
    <property type="entry name" value="MITOCHONDRIAL IMPORT INNER MEMBRANE TRANSLOCASE SUBUNIT TIM29"/>
    <property type="match status" value="1"/>
</dbReference>
<name>A0A8J5VCI9_9HYME</name>
<dbReference type="AlphaFoldDB" id="A0A8J5VCI9"/>
<gene>
    <name evidence="1" type="ORF">G9C98_000069</name>
</gene>
<keyword evidence="2" id="KW-1185">Reference proteome</keyword>
<dbReference type="EMBL" id="JAAOIC020000003">
    <property type="protein sequence ID" value="KAG8042078.1"/>
    <property type="molecule type" value="Genomic_DNA"/>
</dbReference>
<dbReference type="GO" id="GO:0045039">
    <property type="term" value="P:protein insertion into mitochondrial inner membrane"/>
    <property type="evidence" value="ECO:0007669"/>
    <property type="project" value="TreeGrafter"/>
</dbReference>
<accession>A0A8J5VCI9</accession>
<dbReference type="Proteomes" id="UP000729913">
    <property type="component" value="Unassembled WGS sequence"/>
</dbReference>
<dbReference type="Pfam" id="PF10171">
    <property type="entry name" value="Tim29"/>
    <property type="match status" value="1"/>
</dbReference>
<proteinExistence type="predicted"/>
<evidence type="ECO:0000313" key="1">
    <source>
        <dbReference type="EMBL" id="KAG8042078.1"/>
    </source>
</evidence>
<comment type="caution">
    <text evidence="1">The sequence shown here is derived from an EMBL/GenBank/DDBJ whole genome shotgun (WGS) entry which is preliminary data.</text>
</comment>
<evidence type="ECO:0000313" key="2">
    <source>
        <dbReference type="Proteomes" id="UP000729913"/>
    </source>
</evidence>
<dbReference type="InterPro" id="IPR019322">
    <property type="entry name" value="TIMM29"/>
</dbReference>
<protein>
    <submittedName>
        <fullName evidence="1">Uncharacterized protein</fullName>
    </submittedName>
</protein>
<dbReference type="OrthoDB" id="5970620at2759"/>
<reference evidence="1" key="1">
    <citation type="submission" date="2020-03" db="EMBL/GenBank/DDBJ databases">
        <authorList>
            <person name="Chebbi M.A."/>
            <person name="Drezen J.M."/>
        </authorList>
    </citation>
    <scope>NUCLEOTIDE SEQUENCE</scope>
    <source>
        <tissue evidence="1">Whole body</tissue>
    </source>
</reference>
<dbReference type="GO" id="GO:0042721">
    <property type="term" value="C:TIM22 mitochondrial import inner membrane insertion complex"/>
    <property type="evidence" value="ECO:0007669"/>
    <property type="project" value="InterPro"/>
</dbReference>
<dbReference type="PANTHER" id="PTHR21435">
    <property type="entry name" value="MITOCHONDRIAL IMPORT INNER MEMBRANE TRANSLOCASE SUBUNIT TIM29"/>
    <property type="match status" value="1"/>
</dbReference>